<dbReference type="SUPFAM" id="SSF81296">
    <property type="entry name" value="E set domains"/>
    <property type="match status" value="1"/>
</dbReference>
<dbReference type="InterPro" id="IPR013783">
    <property type="entry name" value="Ig-like_fold"/>
</dbReference>
<organism evidence="3 4">
    <name type="scientific">Populus euphratica</name>
    <name type="common">Euphrates poplar</name>
    <dbReference type="NCBI Taxonomy" id="75702"/>
    <lineage>
        <taxon>Eukaryota</taxon>
        <taxon>Viridiplantae</taxon>
        <taxon>Streptophyta</taxon>
        <taxon>Embryophyta</taxon>
        <taxon>Tracheophyta</taxon>
        <taxon>Spermatophyta</taxon>
        <taxon>Magnoliopsida</taxon>
        <taxon>eudicotyledons</taxon>
        <taxon>Gunneridae</taxon>
        <taxon>Pentapetalae</taxon>
        <taxon>rosids</taxon>
        <taxon>fabids</taxon>
        <taxon>Malpighiales</taxon>
        <taxon>Salicaceae</taxon>
        <taxon>Saliceae</taxon>
        <taxon>Populus</taxon>
    </lineage>
</organism>
<gene>
    <name evidence="4" type="primary">LOC105112553</name>
</gene>
<sequence>MLPITHAPNCFINWIPQIFFPYTSTSNIQNLSRKGKTRNQELRFLAVKGTSGSGYFELKNSCWGCGGGFVRRCNTRDWESSEGSIALETEILEFMNSSKNPEMFPSKKQLIDAGRMDLVEAILKEGGWLALGWDLDDNVDDVDVVDWHSSLTDNKERGAAGIEDKALERNEEQSSQVPCSSSGRSQDTATEDDAGIGGILYRLEKERNMNLGFAFKGIESATRVQSSSVNHDLLPKTTKNGTVAGLNGNNSPGLLNTKSSERSDLGRSLDDSRSFSNIDGSGNLLNPDTWRTWSIKRAAFSDLQFEAEELSSNRTGTGGEESVLGDEIIETREGVSETVSRKKENCSDGGINQNQVRSRLHDLELELSSVLQSLKSNTGESESQKVIMFYNLHQDNGRASDDLLKLSDAWEFQENEIMNAQDKLRSTRAKIAVSEGKIALAIIDAQKVVEEKQKRIDDACRALQLLRTACIVWPSSASEVFLAGSFDGWATQRSMEKSSVGIFSLYLKLYPGRYEIKFIVDGEWRIDPLRPIVHNNGYENNLLIIT</sequence>
<dbReference type="Pfam" id="PF16561">
    <property type="entry name" value="AMPK1_CBM"/>
    <property type="match status" value="1"/>
</dbReference>
<dbReference type="CDD" id="cd02859">
    <property type="entry name" value="E_set_AMPKbeta_like_N"/>
    <property type="match status" value="1"/>
</dbReference>
<dbReference type="Proteomes" id="UP000694918">
    <property type="component" value="Unplaced"/>
</dbReference>
<feature type="compositionally biased region" description="Low complexity" evidence="1">
    <location>
        <begin position="245"/>
        <end position="256"/>
    </location>
</feature>
<name>A0AAJ6X5X5_POPEU</name>
<keyword evidence="3" id="KW-1185">Reference proteome</keyword>
<accession>A0AAJ6X5X5</accession>
<dbReference type="Gene3D" id="2.60.40.10">
    <property type="entry name" value="Immunoglobulins"/>
    <property type="match status" value="1"/>
</dbReference>
<feature type="compositionally biased region" description="Polar residues" evidence="1">
    <location>
        <begin position="173"/>
        <end position="188"/>
    </location>
</feature>
<dbReference type="InterPro" id="IPR014756">
    <property type="entry name" value="Ig_E-set"/>
</dbReference>
<evidence type="ECO:0000259" key="2">
    <source>
        <dbReference type="Pfam" id="PF16561"/>
    </source>
</evidence>
<dbReference type="PANTHER" id="PTHR47434">
    <property type="entry name" value="PROTEIN PTST HOMOLOG 3, CHLOROPLASTIC"/>
    <property type="match status" value="1"/>
</dbReference>
<feature type="region of interest" description="Disordered" evidence="1">
    <location>
        <begin position="163"/>
        <end position="191"/>
    </location>
</feature>
<feature type="compositionally biased region" description="Basic and acidic residues" evidence="1">
    <location>
        <begin position="163"/>
        <end position="172"/>
    </location>
</feature>
<reference evidence="4" key="1">
    <citation type="submission" date="2025-08" db="UniProtKB">
        <authorList>
            <consortium name="RefSeq"/>
        </authorList>
    </citation>
    <scope>IDENTIFICATION</scope>
</reference>
<feature type="compositionally biased region" description="Basic and acidic residues" evidence="1">
    <location>
        <begin position="259"/>
        <end position="273"/>
    </location>
</feature>
<dbReference type="GO" id="GO:0009507">
    <property type="term" value="C:chloroplast"/>
    <property type="evidence" value="ECO:0007669"/>
    <property type="project" value="UniProtKB-ARBA"/>
</dbReference>
<evidence type="ECO:0000313" key="3">
    <source>
        <dbReference type="Proteomes" id="UP000694918"/>
    </source>
</evidence>
<evidence type="ECO:0000256" key="1">
    <source>
        <dbReference type="SAM" id="MobiDB-lite"/>
    </source>
</evidence>
<protein>
    <submittedName>
        <fullName evidence="4">Uncharacterized protein LOC105112553 isoform X1</fullName>
    </submittedName>
</protein>
<feature type="region of interest" description="Disordered" evidence="1">
    <location>
        <begin position="226"/>
        <end position="281"/>
    </location>
</feature>
<dbReference type="InterPro" id="IPR032640">
    <property type="entry name" value="AMPK1_CBM"/>
</dbReference>
<dbReference type="PANTHER" id="PTHR47434:SF1">
    <property type="entry name" value="PROTEIN PTST HOMOLOG 2, CHLOROPLASTIC"/>
    <property type="match status" value="1"/>
</dbReference>
<evidence type="ECO:0000313" key="4">
    <source>
        <dbReference type="RefSeq" id="XP_011006586.1"/>
    </source>
</evidence>
<proteinExistence type="predicted"/>
<dbReference type="RefSeq" id="XP_011006586.1">
    <property type="nucleotide sequence ID" value="XM_011008284.1"/>
</dbReference>
<feature type="domain" description="AMP-activated protein kinase glycogen-binding" evidence="2">
    <location>
        <begin position="470"/>
        <end position="544"/>
    </location>
</feature>
<dbReference type="GeneID" id="105112553"/>
<dbReference type="KEGG" id="peu:105112553"/>
<dbReference type="AlphaFoldDB" id="A0AAJ6X5X5"/>